<keyword evidence="3" id="KW-0547">Nucleotide-binding</keyword>
<name>A0A285E6G3_9ACTN</name>
<dbReference type="FunFam" id="3.40.50.300:FF:000016">
    <property type="entry name" value="Oligopeptide ABC transporter ATP-binding component"/>
    <property type="match status" value="1"/>
</dbReference>
<keyword evidence="8" id="KW-1185">Reference proteome</keyword>
<evidence type="ECO:0000256" key="1">
    <source>
        <dbReference type="ARBA" id="ARBA00005417"/>
    </source>
</evidence>
<evidence type="ECO:0000256" key="2">
    <source>
        <dbReference type="ARBA" id="ARBA00022448"/>
    </source>
</evidence>
<evidence type="ECO:0000259" key="6">
    <source>
        <dbReference type="PROSITE" id="PS50893"/>
    </source>
</evidence>
<feature type="domain" description="ABC transporter" evidence="6">
    <location>
        <begin position="36"/>
        <end position="283"/>
    </location>
</feature>
<evidence type="ECO:0000256" key="4">
    <source>
        <dbReference type="ARBA" id="ARBA00022840"/>
    </source>
</evidence>
<dbReference type="CDD" id="cd03257">
    <property type="entry name" value="ABC_NikE_OppD_transporters"/>
    <property type="match status" value="1"/>
</dbReference>
<dbReference type="SMART" id="SM00382">
    <property type="entry name" value="AAA"/>
    <property type="match status" value="1"/>
</dbReference>
<dbReference type="InterPro" id="IPR013563">
    <property type="entry name" value="Oligopep_ABC_C"/>
</dbReference>
<proteinExistence type="inferred from homology"/>
<protein>
    <submittedName>
        <fullName evidence="7">Oligopeptide transport system ATP-binding protein</fullName>
    </submittedName>
</protein>
<dbReference type="InterPro" id="IPR017871">
    <property type="entry name" value="ABC_transporter-like_CS"/>
</dbReference>
<dbReference type="EMBL" id="OBDO01000001">
    <property type="protein sequence ID" value="SNX94698.1"/>
    <property type="molecule type" value="Genomic_DNA"/>
</dbReference>
<dbReference type="GO" id="GO:0015833">
    <property type="term" value="P:peptide transport"/>
    <property type="evidence" value="ECO:0007669"/>
    <property type="project" value="InterPro"/>
</dbReference>
<reference evidence="7 8" key="1">
    <citation type="submission" date="2017-09" db="EMBL/GenBank/DDBJ databases">
        <authorList>
            <person name="Ehlers B."/>
            <person name="Leendertz F.H."/>
        </authorList>
    </citation>
    <scope>NUCLEOTIDE SEQUENCE [LARGE SCALE GENOMIC DNA]</scope>
    <source>
        <strain evidence="7 8">DSM 46844</strain>
    </source>
</reference>
<feature type="region of interest" description="Disordered" evidence="5">
    <location>
        <begin position="1"/>
        <end position="26"/>
    </location>
</feature>
<dbReference type="InterPro" id="IPR003593">
    <property type="entry name" value="AAA+_ATPase"/>
</dbReference>
<dbReference type="GO" id="GO:0016887">
    <property type="term" value="F:ATP hydrolysis activity"/>
    <property type="evidence" value="ECO:0007669"/>
    <property type="project" value="InterPro"/>
</dbReference>
<accession>A0A285E6G3</accession>
<keyword evidence="2" id="KW-0813">Transport</keyword>
<evidence type="ECO:0000256" key="3">
    <source>
        <dbReference type="ARBA" id="ARBA00022741"/>
    </source>
</evidence>
<dbReference type="SUPFAM" id="SSF52540">
    <property type="entry name" value="P-loop containing nucleoside triphosphate hydrolases"/>
    <property type="match status" value="1"/>
</dbReference>
<dbReference type="Proteomes" id="UP000219514">
    <property type="component" value="Unassembled WGS sequence"/>
</dbReference>
<sequence length="373" mass="40628">MTELLRTSGDTTVPDTVGHERRGGADVTGVEPLLDVKDLQVTFSPRRKMFRERVELRAVDGVSFQLFPGETVGLVGESGCGKSTTARGLMRLVEPSGGSVTLGGQELLGLPAGKMRKARKDIQMVFQDPYSSLDPSMLVLDSIAEPIDVHLDLDRAQTVERVGELLQRVGLPPEYMYRYPHEFSGGQRQRITIARAIAADPRILVLDEAVSALDVSTQNQVIGLLEDLSRDADLTYLFIAHDLSVVRHISDRVAVMYLGQIVEHGDVDRVFDAPAHPYTEALLSAVPLPSPKLQRSRERIVLAGDPPDPSRVPPGCRFHTRCKYVMDVCRTVVPLPTPTVGSGEVACHLHTSGPQLAGRSVRELATPHAVVAG</sequence>
<dbReference type="PROSITE" id="PS00211">
    <property type="entry name" value="ABC_TRANSPORTER_1"/>
    <property type="match status" value="1"/>
</dbReference>
<dbReference type="NCBIfam" id="TIGR01727">
    <property type="entry name" value="oligo_HPY"/>
    <property type="match status" value="1"/>
</dbReference>
<evidence type="ECO:0000313" key="8">
    <source>
        <dbReference type="Proteomes" id="UP000219514"/>
    </source>
</evidence>
<evidence type="ECO:0000313" key="7">
    <source>
        <dbReference type="EMBL" id="SNX94698.1"/>
    </source>
</evidence>
<dbReference type="PANTHER" id="PTHR43776:SF7">
    <property type="entry name" value="D,D-DIPEPTIDE TRANSPORT ATP-BINDING PROTEIN DDPF-RELATED"/>
    <property type="match status" value="1"/>
</dbReference>
<dbReference type="PROSITE" id="PS50893">
    <property type="entry name" value="ABC_TRANSPORTER_2"/>
    <property type="match status" value="1"/>
</dbReference>
<keyword evidence="4 7" id="KW-0067">ATP-binding</keyword>
<gene>
    <name evidence="7" type="ORF">SAMN06893097_101495</name>
</gene>
<dbReference type="Pfam" id="PF00005">
    <property type="entry name" value="ABC_tran"/>
    <property type="match status" value="1"/>
</dbReference>
<dbReference type="Gene3D" id="3.40.50.300">
    <property type="entry name" value="P-loop containing nucleotide triphosphate hydrolases"/>
    <property type="match status" value="1"/>
</dbReference>
<dbReference type="InterPro" id="IPR027417">
    <property type="entry name" value="P-loop_NTPase"/>
</dbReference>
<dbReference type="InterPro" id="IPR050319">
    <property type="entry name" value="ABC_transp_ATP-bind"/>
</dbReference>
<dbReference type="GO" id="GO:0055085">
    <property type="term" value="P:transmembrane transport"/>
    <property type="evidence" value="ECO:0007669"/>
    <property type="project" value="UniProtKB-ARBA"/>
</dbReference>
<evidence type="ECO:0000256" key="5">
    <source>
        <dbReference type="SAM" id="MobiDB-lite"/>
    </source>
</evidence>
<comment type="similarity">
    <text evidence="1">Belongs to the ABC transporter superfamily.</text>
</comment>
<dbReference type="Pfam" id="PF08352">
    <property type="entry name" value="oligo_HPY"/>
    <property type="match status" value="1"/>
</dbReference>
<dbReference type="AlphaFoldDB" id="A0A285E6G3"/>
<dbReference type="GO" id="GO:0005524">
    <property type="term" value="F:ATP binding"/>
    <property type="evidence" value="ECO:0007669"/>
    <property type="project" value="UniProtKB-KW"/>
</dbReference>
<dbReference type="InterPro" id="IPR003439">
    <property type="entry name" value="ABC_transporter-like_ATP-bd"/>
</dbReference>
<dbReference type="PANTHER" id="PTHR43776">
    <property type="entry name" value="TRANSPORT ATP-BINDING PROTEIN"/>
    <property type="match status" value="1"/>
</dbReference>
<organism evidence="7 8">
    <name type="scientific">Geodermatophilus sabuli</name>
    <dbReference type="NCBI Taxonomy" id="1564158"/>
    <lineage>
        <taxon>Bacteria</taxon>
        <taxon>Bacillati</taxon>
        <taxon>Actinomycetota</taxon>
        <taxon>Actinomycetes</taxon>
        <taxon>Geodermatophilales</taxon>
        <taxon>Geodermatophilaceae</taxon>
        <taxon>Geodermatophilus</taxon>
    </lineage>
</organism>